<evidence type="ECO:0000256" key="2">
    <source>
        <dbReference type="ARBA" id="ARBA00004742"/>
    </source>
</evidence>
<proteinExistence type="inferred from homology"/>
<dbReference type="UniPathway" id="UPA00109">
    <property type="reaction ID" value="UER00189"/>
</dbReference>
<keyword evidence="10 13" id="KW-0324">Glycolysis</keyword>
<keyword evidence="11 13" id="KW-0413">Isomerase</keyword>
<dbReference type="AlphaFoldDB" id="A0A4R1F3K3"/>
<dbReference type="CDD" id="cd00311">
    <property type="entry name" value="TIM"/>
    <property type="match status" value="1"/>
</dbReference>
<dbReference type="InterPro" id="IPR013785">
    <property type="entry name" value="Aldolase_TIM"/>
</dbReference>
<dbReference type="SUPFAM" id="SSF51351">
    <property type="entry name" value="Triosephosphate isomerase (TIM)"/>
    <property type="match status" value="1"/>
</dbReference>
<dbReference type="InterPro" id="IPR022896">
    <property type="entry name" value="TrioseP_Isoase_bac/euk"/>
</dbReference>
<evidence type="ECO:0000256" key="9">
    <source>
        <dbReference type="ARBA" id="ARBA00022490"/>
    </source>
</evidence>
<evidence type="ECO:0000256" key="5">
    <source>
        <dbReference type="ARBA" id="ARBA00011738"/>
    </source>
</evidence>
<dbReference type="Pfam" id="PF00121">
    <property type="entry name" value="TIM"/>
    <property type="match status" value="1"/>
</dbReference>
<comment type="function">
    <text evidence="12 13">Involved in the gluconeogenesis. Catalyzes stereospecifically the conversion of dihydroxyacetone phosphate (DHAP) to D-glyceraldehyde-3-phosphate (G3P).</text>
</comment>
<feature type="active site" description="Electrophile" evidence="13">
    <location>
        <position position="94"/>
    </location>
</feature>
<keyword evidence="16" id="KW-1185">Reference proteome</keyword>
<feature type="active site" description="Proton acceptor" evidence="13">
    <location>
        <position position="166"/>
    </location>
</feature>
<evidence type="ECO:0000256" key="10">
    <source>
        <dbReference type="ARBA" id="ARBA00023152"/>
    </source>
</evidence>
<dbReference type="GO" id="GO:0006096">
    <property type="term" value="P:glycolytic process"/>
    <property type="evidence" value="ECO:0007669"/>
    <property type="project" value="UniProtKB-UniRule"/>
</dbReference>
<evidence type="ECO:0000256" key="4">
    <source>
        <dbReference type="ARBA" id="ARBA00007422"/>
    </source>
</evidence>
<dbReference type="HAMAP" id="MF_00147_B">
    <property type="entry name" value="TIM_B"/>
    <property type="match status" value="1"/>
</dbReference>
<feature type="binding site" evidence="13">
    <location>
        <begin position="232"/>
        <end position="233"/>
    </location>
    <ligand>
        <name>substrate</name>
    </ligand>
</feature>
<dbReference type="UniPathway" id="UPA00138"/>
<dbReference type="PROSITE" id="PS00171">
    <property type="entry name" value="TIM_1"/>
    <property type="match status" value="1"/>
</dbReference>
<dbReference type="GO" id="GO:0006094">
    <property type="term" value="P:gluconeogenesis"/>
    <property type="evidence" value="ECO:0007669"/>
    <property type="project" value="UniProtKB-UniRule"/>
</dbReference>
<feature type="binding site" evidence="13">
    <location>
        <begin position="9"/>
        <end position="11"/>
    </location>
    <ligand>
        <name>substrate</name>
    </ligand>
</feature>
<name>A0A4R1F3K3_9GAMM</name>
<evidence type="ECO:0000256" key="3">
    <source>
        <dbReference type="ARBA" id="ARBA00004939"/>
    </source>
</evidence>
<comment type="similarity">
    <text evidence="4 13 14">Belongs to the triosephosphate isomerase family.</text>
</comment>
<protein>
    <recommendedName>
        <fullName evidence="7 13">Triosephosphate isomerase</fullName>
        <shortName evidence="13">TIM</shortName>
        <shortName evidence="13">TPI</shortName>
        <ecNumber evidence="6 13">5.3.1.1</ecNumber>
    </recommendedName>
    <alternativeName>
        <fullName evidence="13">Triose-phosphate isomerase</fullName>
    </alternativeName>
</protein>
<comment type="pathway">
    <text evidence="2 13 14">Carbohydrate biosynthesis; gluconeogenesis.</text>
</comment>
<feature type="binding site" evidence="13">
    <location>
        <position position="211"/>
    </location>
    <ligand>
        <name>substrate</name>
    </ligand>
</feature>
<dbReference type="Gene3D" id="3.20.20.70">
    <property type="entry name" value="Aldolase class I"/>
    <property type="match status" value="1"/>
</dbReference>
<dbReference type="GO" id="GO:0046166">
    <property type="term" value="P:glyceraldehyde-3-phosphate biosynthetic process"/>
    <property type="evidence" value="ECO:0007669"/>
    <property type="project" value="TreeGrafter"/>
</dbReference>
<dbReference type="InterPro" id="IPR000652">
    <property type="entry name" value="Triosephosphate_isomerase"/>
</dbReference>
<dbReference type="PROSITE" id="PS51440">
    <property type="entry name" value="TIM_2"/>
    <property type="match status" value="1"/>
</dbReference>
<keyword evidence="9 13" id="KW-0963">Cytoplasm</keyword>
<organism evidence="15 16">
    <name type="scientific">Cocleimonas flava</name>
    <dbReference type="NCBI Taxonomy" id="634765"/>
    <lineage>
        <taxon>Bacteria</taxon>
        <taxon>Pseudomonadati</taxon>
        <taxon>Pseudomonadota</taxon>
        <taxon>Gammaproteobacteria</taxon>
        <taxon>Thiotrichales</taxon>
        <taxon>Thiotrichaceae</taxon>
        <taxon>Cocleimonas</taxon>
    </lineage>
</organism>
<dbReference type="Proteomes" id="UP000294887">
    <property type="component" value="Unassembled WGS sequence"/>
</dbReference>
<evidence type="ECO:0000256" key="7">
    <source>
        <dbReference type="ARBA" id="ARBA00019397"/>
    </source>
</evidence>
<accession>A0A4R1F3K3</accession>
<evidence type="ECO:0000256" key="12">
    <source>
        <dbReference type="ARBA" id="ARBA00055680"/>
    </source>
</evidence>
<dbReference type="EMBL" id="SMFQ01000002">
    <property type="protein sequence ID" value="TCJ88373.1"/>
    <property type="molecule type" value="Genomic_DNA"/>
</dbReference>
<evidence type="ECO:0000313" key="15">
    <source>
        <dbReference type="EMBL" id="TCJ88373.1"/>
    </source>
</evidence>
<gene>
    <name evidence="13" type="primary">tpiA</name>
    <name evidence="15" type="ORF">EV695_0217</name>
</gene>
<keyword evidence="8 13" id="KW-0312">Gluconeogenesis</keyword>
<sequence>MRKTLVAGNWKLNGSKDSIKELLGGVLAGMSEAKSDVAVCAPYIYIPLVQELLSGTDVAYGSESISEYDSGAYTGEISGAMLKDFDCEYAIVGHSERRTLFAEKDSDTANKFAAARKHGLKPILCVGELLEEREQGITEEVVARQLDAVIELEGVEALADGVIAYEPVWAIGTGMTASPQQAQDVHAFIRGKIAALNAGVAEKVQILYGGSVNGGNADELFAMADIDGGLIGGASLKAEDFLAICKAG</sequence>
<comment type="catalytic activity">
    <reaction evidence="1 13 14">
        <text>D-glyceraldehyde 3-phosphate = dihydroxyacetone phosphate</text>
        <dbReference type="Rhea" id="RHEA:18585"/>
        <dbReference type="ChEBI" id="CHEBI:57642"/>
        <dbReference type="ChEBI" id="CHEBI:59776"/>
        <dbReference type="EC" id="5.3.1.1"/>
    </reaction>
</comment>
<comment type="pathway">
    <text evidence="3">Carbohydrate metabolism; erythritol degradation.</text>
</comment>
<dbReference type="FunFam" id="3.20.20.70:FF:000020">
    <property type="entry name" value="Triosephosphate isomerase"/>
    <property type="match status" value="1"/>
</dbReference>
<evidence type="ECO:0000256" key="8">
    <source>
        <dbReference type="ARBA" id="ARBA00022432"/>
    </source>
</evidence>
<evidence type="ECO:0000256" key="13">
    <source>
        <dbReference type="HAMAP-Rule" id="MF_00147"/>
    </source>
</evidence>
<evidence type="ECO:0000313" key="16">
    <source>
        <dbReference type="Proteomes" id="UP000294887"/>
    </source>
</evidence>
<evidence type="ECO:0000256" key="14">
    <source>
        <dbReference type="RuleBase" id="RU363013"/>
    </source>
</evidence>
<dbReference type="GO" id="GO:0005829">
    <property type="term" value="C:cytosol"/>
    <property type="evidence" value="ECO:0007669"/>
    <property type="project" value="TreeGrafter"/>
</dbReference>
<evidence type="ECO:0000256" key="11">
    <source>
        <dbReference type="ARBA" id="ARBA00023235"/>
    </source>
</evidence>
<dbReference type="OrthoDB" id="9809429at2"/>
<evidence type="ECO:0000256" key="6">
    <source>
        <dbReference type="ARBA" id="ARBA00011940"/>
    </source>
</evidence>
<reference evidence="15 16" key="1">
    <citation type="submission" date="2019-03" db="EMBL/GenBank/DDBJ databases">
        <title>Genomic Encyclopedia of Type Strains, Phase IV (KMG-IV): sequencing the most valuable type-strain genomes for metagenomic binning, comparative biology and taxonomic classification.</title>
        <authorList>
            <person name="Goeker M."/>
        </authorList>
    </citation>
    <scope>NUCLEOTIDE SEQUENCE [LARGE SCALE GENOMIC DNA]</scope>
    <source>
        <strain evidence="15 16">DSM 24830</strain>
    </source>
</reference>
<evidence type="ECO:0000256" key="1">
    <source>
        <dbReference type="ARBA" id="ARBA00000474"/>
    </source>
</evidence>
<comment type="caution">
    <text evidence="15">The sequence shown here is derived from an EMBL/GenBank/DDBJ whole genome shotgun (WGS) entry which is preliminary data.</text>
</comment>
<dbReference type="RefSeq" id="WP_131904070.1">
    <property type="nucleotide sequence ID" value="NZ_BAAAFU010000008.1"/>
</dbReference>
<comment type="pathway">
    <text evidence="13 14">Carbohydrate degradation; glycolysis; D-glyceraldehyde 3-phosphate from glycerone phosphate: step 1/1.</text>
</comment>
<comment type="subunit">
    <text evidence="5 13 14">Homodimer.</text>
</comment>
<dbReference type="PANTHER" id="PTHR21139">
    <property type="entry name" value="TRIOSEPHOSPHATE ISOMERASE"/>
    <property type="match status" value="1"/>
</dbReference>
<dbReference type="GO" id="GO:0019563">
    <property type="term" value="P:glycerol catabolic process"/>
    <property type="evidence" value="ECO:0007669"/>
    <property type="project" value="TreeGrafter"/>
</dbReference>
<dbReference type="EC" id="5.3.1.1" evidence="6 13"/>
<comment type="subcellular location">
    <subcellularLocation>
        <location evidence="13 14">Cytoplasm</location>
    </subcellularLocation>
</comment>
<dbReference type="NCBIfam" id="TIGR00419">
    <property type="entry name" value="tim"/>
    <property type="match status" value="1"/>
</dbReference>
<dbReference type="InterPro" id="IPR020861">
    <property type="entry name" value="Triosephosphate_isomerase_AS"/>
</dbReference>
<dbReference type="PANTHER" id="PTHR21139:SF42">
    <property type="entry name" value="TRIOSEPHOSPHATE ISOMERASE"/>
    <property type="match status" value="1"/>
</dbReference>
<feature type="binding site" evidence="13">
    <location>
        <position position="172"/>
    </location>
    <ligand>
        <name>substrate</name>
    </ligand>
</feature>
<dbReference type="InterPro" id="IPR035990">
    <property type="entry name" value="TIM_sf"/>
</dbReference>
<dbReference type="GO" id="GO:0004807">
    <property type="term" value="F:triose-phosphate isomerase activity"/>
    <property type="evidence" value="ECO:0007669"/>
    <property type="project" value="UniProtKB-UniRule"/>
</dbReference>